<evidence type="ECO:0008006" key="3">
    <source>
        <dbReference type="Google" id="ProtNLM"/>
    </source>
</evidence>
<dbReference type="EMBL" id="JEME01002658">
    <property type="protein sequence ID" value="KYG03603.1"/>
    <property type="molecule type" value="Genomic_DNA"/>
</dbReference>
<accession>A0A150TG01</accession>
<sequence length="165" mass="17916">MTWRSWSALELSAAFAVGGSVLAVAVPAFFRNLSASKLSEPIEGLDRLVTSAVAYAESRPQEISFPPSAPLTPAQVPRGVRAVDPPESWEHLTWRSLDFRVEGPHAFAFQFTSELDASKAMRFVATAHGDLDGDGALSTFEVRGERIPGESARVLPGMFVDREVE</sequence>
<gene>
    <name evidence="1" type="ORF">BE21_50945</name>
</gene>
<organism evidence="1 2">
    <name type="scientific">Sorangium cellulosum</name>
    <name type="common">Polyangium cellulosum</name>
    <dbReference type="NCBI Taxonomy" id="56"/>
    <lineage>
        <taxon>Bacteria</taxon>
        <taxon>Pseudomonadati</taxon>
        <taxon>Myxococcota</taxon>
        <taxon>Polyangia</taxon>
        <taxon>Polyangiales</taxon>
        <taxon>Polyangiaceae</taxon>
        <taxon>Sorangium</taxon>
    </lineage>
</organism>
<dbReference type="AlphaFoldDB" id="A0A150TG01"/>
<evidence type="ECO:0000313" key="2">
    <source>
        <dbReference type="Proteomes" id="UP000075502"/>
    </source>
</evidence>
<protein>
    <recommendedName>
        <fullName evidence="3">Type II secretion system protein</fullName>
    </recommendedName>
</protein>
<reference evidence="1 2" key="1">
    <citation type="submission" date="2014-02" db="EMBL/GenBank/DDBJ databases">
        <title>The small core and large imbalanced accessory genome model reveals a collaborative survival strategy of Sorangium cellulosum strains in nature.</title>
        <authorList>
            <person name="Han K."/>
            <person name="Peng R."/>
            <person name="Blom J."/>
            <person name="Li Y.-Z."/>
        </authorList>
    </citation>
    <scope>NUCLEOTIDE SEQUENCE [LARGE SCALE GENOMIC DNA]</scope>
    <source>
        <strain evidence="1 2">So0007-03</strain>
    </source>
</reference>
<comment type="caution">
    <text evidence="1">The sequence shown here is derived from an EMBL/GenBank/DDBJ whole genome shotgun (WGS) entry which is preliminary data.</text>
</comment>
<name>A0A150TG01_SORCE</name>
<evidence type="ECO:0000313" key="1">
    <source>
        <dbReference type="EMBL" id="KYG03603.1"/>
    </source>
</evidence>
<proteinExistence type="predicted"/>
<dbReference type="Proteomes" id="UP000075502">
    <property type="component" value="Unassembled WGS sequence"/>
</dbReference>